<dbReference type="EMBL" id="CP045121">
    <property type="protein sequence ID" value="QIN80320.1"/>
    <property type="molecule type" value="Genomic_DNA"/>
</dbReference>
<keyword evidence="2" id="KW-1185">Reference proteome</keyword>
<evidence type="ECO:0000313" key="1">
    <source>
        <dbReference type="EMBL" id="QIN80320.1"/>
    </source>
</evidence>
<protein>
    <submittedName>
        <fullName evidence="1">Uncharacterized protein</fullName>
    </submittedName>
</protein>
<sequence>MLDRWVGEMAAPGETGETARRGVRAIIHAGAERYPRSLLASIPQGPEKDALCAELAGTAGR</sequence>
<proteinExistence type="predicted"/>
<dbReference type="RefSeq" id="WP_166397991.1">
    <property type="nucleotide sequence ID" value="NZ_CP045121.1"/>
</dbReference>
<dbReference type="Proteomes" id="UP000502706">
    <property type="component" value="Chromosome"/>
</dbReference>
<name>A0A6G8Q1M8_9ACTN</name>
<dbReference type="AlphaFoldDB" id="A0A6G8Q1M8"/>
<accession>A0A6G8Q1M8</accession>
<dbReference type="KEGG" id="rmar:GBA65_19355"/>
<gene>
    <name evidence="1" type="ORF">GBA65_19355</name>
</gene>
<organism evidence="1 2">
    <name type="scientific">Rubrobacter marinus</name>
    <dbReference type="NCBI Taxonomy" id="2653852"/>
    <lineage>
        <taxon>Bacteria</taxon>
        <taxon>Bacillati</taxon>
        <taxon>Actinomycetota</taxon>
        <taxon>Rubrobacteria</taxon>
        <taxon>Rubrobacterales</taxon>
        <taxon>Rubrobacteraceae</taxon>
        <taxon>Rubrobacter</taxon>
    </lineage>
</organism>
<reference evidence="1 2" key="1">
    <citation type="submission" date="2019-10" db="EMBL/GenBank/DDBJ databases">
        <title>Rubrobacter sp nov SCSIO 52915 isolated from a deep-sea sediment in the South China Sea.</title>
        <authorList>
            <person name="Chen R.W."/>
        </authorList>
    </citation>
    <scope>NUCLEOTIDE SEQUENCE [LARGE SCALE GENOMIC DNA]</scope>
    <source>
        <strain evidence="1 2">SCSIO 52915</strain>
    </source>
</reference>
<evidence type="ECO:0000313" key="2">
    <source>
        <dbReference type="Proteomes" id="UP000502706"/>
    </source>
</evidence>